<proteinExistence type="predicted"/>
<dbReference type="Proteomes" id="UP001235712">
    <property type="component" value="Unassembled WGS sequence"/>
</dbReference>
<feature type="transmembrane region" description="Helical" evidence="1">
    <location>
        <begin position="163"/>
        <end position="185"/>
    </location>
</feature>
<dbReference type="RefSeq" id="WP_307248485.1">
    <property type="nucleotide sequence ID" value="NZ_JAUSQZ010000001.1"/>
</dbReference>
<dbReference type="EMBL" id="JAUSQZ010000001">
    <property type="protein sequence ID" value="MDP9829863.1"/>
    <property type="molecule type" value="Genomic_DNA"/>
</dbReference>
<accession>A0ABT9PB21</accession>
<evidence type="ECO:0000313" key="2">
    <source>
        <dbReference type="EMBL" id="MDP9829863.1"/>
    </source>
</evidence>
<evidence type="ECO:0008006" key="4">
    <source>
        <dbReference type="Google" id="ProtNLM"/>
    </source>
</evidence>
<feature type="transmembrane region" description="Helical" evidence="1">
    <location>
        <begin position="197"/>
        <end position="217"/>
    </location>
</feature>
<gene>
    <name evidence="2" type="ORF">J2S57_005612</name>
</gene>
<feature type="transmembrane region" description="Helical" evidence="1">
    <location>
        <begin position="12"/>
        <end position="34"/>
    </location>
</feature>
<comment type="caution">
    <text evidence="2">The sequence shown here is derived from an EMBL/GenBank/DDBJ whole genome shotgun (WGS) entry which is preliminary data.</text>
</comment>
<sequence>MSTRTPEKSPWSQVAVMVGALTLIISAILTAFAWPATRASLHDIPLAVAGPAAAVEQVSAALEQKSPGAFDVVPLADTAAAEHAIGEREVYGAIDVSSGSPQVITATAAGPVVAQALQSLGQALAAAQNQTTGEAPAAASTTASTTAAIRDLAPLPADDPRGAGLAAGSLPLVLGGMLAAVLLSNRVRGAGRRLTGALAYSITGGLAMAAILQFWLGSLEGSYWANAGAIALSVAATSFVILGLESLLGTAGFAIGAVTMMLLGNPFSGTTSAPEMLPGWSGEFGQFLPPGAAGWLLRSTAFFDGHGATHSIIVLVVWLAAGAVLTAIGTARSSRRDQNAGTPAPSPVPALT</sequence>
<reference evidence="2 3" key="1">
    <citation type="submission" date="2023-07" db="EMBL/GenBank/DDBJ databases">
        <title>Sequencing the genomes of 1000 actinobacteria strains.</title>
        <authorList>
            <person name="Klenk H.-P."/>
        </authorList>
    </citation>
    <scope>NUCLEOTIDE SEQUENCE [LARGE SCALE GENOMIC DNA]</scope>
    <source>
        <strain evidence="2 3">DSM 44388</strain>
    </source>
</reference>
<name>A0ABT9PB21_9ACTN</name>
<evidence type="ECO:0000313" key="3">
    <source>
        <dbReference type="Proteomes" id="UP001235712"/>
    </source>
</evidence>
<keyword evidence="1" id="KW-0812">Transmembrane</keyword>
<evidence type="ECO:0000256" key="1">
    <source>
        <dbReference type="SAM" id="Phobius"/>
    </source>
</evidence>
<keyword evidence="1" id="KW-1133">Transmembrane helix</keyword>
<feature type="transmembrane region" description="Helical" evidence="1">
    <location>
        <begin position="308"/>
        <end position="328"/>
    </location>
</feature>
<feature type="transmembrane region" description="Helical" evidence="1">
    <location>
        <begin position="251"/>
        <end position="268"/>
    </location>
</feature>
<keyword evidence="1" id="KW-0472">Membrane</keyword>
<protein>
    <recommendedName>
        <fullName evidence="4">ABC transporter permease</fullName>
    </recommendedName>
</protein>
<feature type="transmembrane region" description="Helical" evidence="1">
    <location>
        <begin position="223"/>
        <end position="244"/>
    </location>
</feature>
<keyword evidence="3" id="KW-1185">Reference proteome</keyword>
<organism evidence="2 3">
    <name type="scientific">Kineosporia succinea</name>
    <dbReference type="NCBI Taxonomy" id="84632"/>
    <lineage>
        <taxon>Bacteria</taxon>
        <taxon>Bacillati</taxon>
        <taxon>Actinomycetota</taxon>
        <taxon>Actinomycetes</taxon>
        <taxon>Kineosporiales</taxon>
        <taxon>Kineosporiaceae</taxon>
        <taxon>Kineosporia</taxon>
    </lineage>
</organism>